<sequence>MPAFSNKTIGTHKRCGGNVHQIKQTLGTKTFYYCDNCSLNSSVSKLDINNDVYLFHDVRGLIKWGNSPQFTLNNWANAISKYDFFATTPGAWENHANTIATIKNVNPKFKAGTYFQMHTAATWMASAGEGTYPKLLWDYLSLHPAGSVDGSTIPTVWYTNPVYDIFDATVRQTAANLLGNYVNTYNLNWIFLDFVSVPIGSFNGSYILDFNRNGVSLWDDTTEQDQLKQVWFDYISEIRTEVGDDVQIIPNGKLALTDDSFASIVDGCFVEDFPKYFFGSVEYDWDGAFNIEHIPSLYSLNQKRYRNGRGSVFIHNDINIDTDNWRKVRDKYPNLIICNEQKTEGLPPDPTPPM</sequence>
<dbReference type="Proteomes" id="UP000230214">
    <property type="component" value="Unassembled WGS sequence"/>
</dbReference>
<dbReference type="EMBL" id="PCXU01000029">
    <property type="protein sequence ID" value="PIR43313.1"/>
    <property type="molecule type" value="Genomic_DNA"/>
</dbReference>
<name>A0A2H0R9X3_UNCKA</name>
<evidence type="ECO:0000313" key="2">
    <source>
        <dbReference type="Proteomes" id="UP000230214"/>
    </source>
</evidence>
<evidence type="ECO:0000313" key="1">
    <source>
        <dbReference type="EMBL" id="PIR43313.1"/>
    </source>
</evidence>
<gene>
    <name evidence="1" type="ORF">COV24_03590</name>
</gene>
<accession>A0A2H0R9X3</accession>
<protein>
    <submittedName>
        <fullName evidence="1">Uncharacterized protein</fullName>
    </submittedName>
</protein>
<reference evidence="1 2" key="1">
    <citation type="submission" date="2017-09" db="EMBL/GenBank/DDBJ databases">
        <title>Depth-based differentiation of microbial function through sediment-hosted aquifers and enrichment of novel symbionts in the deep terrestrial subsurface.</title>
        <authorList>
            <person name="Probst A.J."/>
            <person name="Ladd B."/>
            <person name="Jarett J.K."/>
            <person name="Geller-Mcgrath D.E."/>
            <person name="Sieber C.M."/>
            <person name="Emerson J.B."/>
            <person name="Anantharaman K."/>
            <person name="Thomas B.C."/>
            <person name="Malmstrom R."/>
            <person name="Stieglmeier M."/>
            <person name="Klingl A."/>
            <person name="Woyke T."/>
            <person name="Ryan C.M."/>
            <person name="Banfield J.F."/>
        </authorList>
    </citation>
    <scope>NUCLEOTIDE SEQUENCE [LARGE SCALE GENOMIC DNA]</scope>
    <source>
        <strain evidence="1">CG10_big_fil_rev_8_21_14_0_10_32_10</strain>
    </source>
</reference>
<comment type="caution">
    <text evidence="1">The sequence shown here is derived from an EMBL/GenBank/DDBJ whole genome shotgun (WGS) entry which is preliminary data.</text>
</comment>
<proteinExistence type="predicted"/>
<organism evidence="1 2">
    <name type="scientific">candidate division WWE3 bacterium CG10_big_fil_rev_8_21_14_0_10_32_10</name>
    <dbReference type="NCBI Taxonomy" id="1975090"/>
    <lineage>
        <taxon>Bacteria</taxon>
        <taxon>Katanobacteria</taxon>
    </lineage>
</organism>
<dbReference type="AlphaFoldDB" id="A0A2H0R9X3"/>